<comment type="caution">
    <text evidence="2">The sequence shown here is derived from an EMBL/GenBank/DDBJ whole genome shotgun (WGS) entry which is preliminary data.</text>
</comment>
<dbReference type="GO" id="GO:0016758">
    <property type="term" value="F:hexosyltransferase activity"/>
    <property type="evidence" value="ECO:0007669"/>
    <property type="project" value="UniProtKB-ARBA"/>
</dbReference>
<dbReference type="CDD" id="cd06433">
    <property type="entry name" value="GT_2_WfgS_like"/>
    <property type="match status" value="1"/>
</dbReference>
<dbReference type="EMBL" id="QZDT01000012">
    <property type="protein sequence ID" value="NBJ92722.1"/>
    <property type="molecule type" value="Genomic_DNA"/>
</dbReference>
<dbReference type="Pfam" id="PF00535">
    <property type="entry name" value="Glycos_transf_2"/>
    <property type="match status" value="1"/>
</dbReference>
<dbReference type="OrthoDB" id="396512at2"/>
<proteinExistence type="predicted"/>
<gene>
    <name evidence="2" type="ORF">D5281_08965</name>
</gene>
<accession>A0A9X5BGY4</accession>
<evidence type="ECO:0000313" key="2">
    <source>
        <dbReference type="EMBL" id="NBJ92722.1"/>
    </source>
</evidence>
<dbReference type="RefSeq" id="WP_160559812.1">
    <property type="nucleotide sequence ID" value="NZ_QZDT01000012.1"/>
</dbReference>
<dbReference type="Gene3D" id="3.90.550.10">
    <property type="entry name" value="Spore Coat Polysaccharide Biosynthesis Protein SpsA, Chain A"/>
    <property type="match status" value="1"/>
</dbReference>
<protein>
    <submittedName>
        <fullName evidence="2">Glycosyltransferase</fullName>
    </submittedName>
</protein>
<dbReference type="InterPro" id="IPR001173">
    <property type="entry name" value="Glyco_trans_2-like"/>
</dbReference>
<sequence length="246" mass="28456">MKTVSLILTTYNSENNLKKTLKSIEDQDYPQIEVVIKDGGSSDHTLNIIREYEAKSRYTVKWTTGKDSGIYDAMNQGYPMASGDIIVFFNDLFSSPQAVSKMVRLMEEHPECVGTHADLVYVSEEKIIRRWKMGPQKSLYWGWIPGHPTLFLKREIYEKYGLYNPAYVIAADCEFMIRFLKDKGNRLEYLPETIVKMYYGGTSTVSLSSYLLSLKEVYRALKDNGIKGALWIDFIRTVQVMMQFFH</sequence>
<evidence type="ECO:0000259" key="1">
    <source>
        <dbReference type="Pfam" id="PF00535"/>
    </source>
</evidence>
<feature type="domain" description="Glycosyltransferase 2-like" evidence="1">
    <location>
        <begin position="5"/>
        <end position="143"/>
    </location>
</feature>
<dbReference type="AlphaFoldDB" id="A0A9X5BGY4"/>
<name>A0A9X5BGY4_9FIRM</name>
<dbReference type="SUPFAM" id="SSF53448">
    <property type="entry name" value="Nucleotide-diphospho-sugar transferases"/>
    <property type="match status" value="1"/>
</dbReference>
<dbReference type="InterPro" id="IPR029044">
    <property type="entry name" value="Nucleotide-diphossugar_trans"/>
</dbReference>
<evidence type="ECO:0000313" key="3">
    <source>
        <dbReference type="Proteomes" id="UP001154420"/>
    </source>
</evidence>
<organism evidence="2 3">
    <name type="scientific">Parablautia muri</name>
    <dbReference type="NCBI Taxonomy" id="2320879"/>
    <lineage>
        <taxon>Bacteria</taxon>
        <taxon>Bacillati</taxon>
        <taxon>Bacillota</taxon>
        <taxon>Clostridia</taxon>
        <taxon>Lachnospirales</taxon>
        <taxon>Lachnospiraceae</taxon>
        <taxon>Parablautia</taxon>
    </lineage>
</organism>
<dbReference type="PANTHER" id="PTHR22916:SF3">
    <property type="entry name" value="UDP-GLCNAC:BETAGAL BETA-1,3-N-ACETYLGLUCOSAMINYLTRANSFERASE-LIKE PROTEIN 1"/>
    <property type="match status" value="1"/>
</dbReference>
<keyword evidence="3" id="KW-1185">Reference proteome</keyword>
<dbReference type="Proteomes" id="UP001154420">
    <property type="component" value="Unassembled WGS sequence"/>
</dbReference>
<reference evidence="2" key="1">
    <citation type="submission" date="2018-09" db="EMBL/GenBank/DDBJ databases">
        <title>Murine metabolic-syndrome-specific gut microbial biobank.</title>
        <authorList>
            <person name="Liu C."/>
        </authorList>
    </citation>
    <scope>NUCLEOTIDE SEQUENCE</scope>
    <source>
        <strain evidence="2">D42-62</strain>
    </source>
</reference>
<dbReference type="PANTHER" id="PTHR22916">
    <property type="entry name" value="GLYCOSYLTRANSFERASE"/>
    <property type="match status" value="1"/>
</dbReference>